<comment type="caution">
    <text evidence="1">The sequence shown here is derived from an EMBL/GenBank/DDBJ whole genome shotgun (WGS) entry which is preliminary data.</text>
</comment>
<sequence length="1269" mass="136049">MTHSTNPEEPPYWMLPTFKPRLASRRDLLGALSENYIPHSFTKKEDLAGYEPSYRSQLPTQLLLTWPPYPLASLVEREVMPKVPELLEAHRNVKPSCVGIFDMQKGRYLTDKDWPAVTSTGTTSGPQTPLSSAINSAVGGQDAETLTCPFTKHVSPMKKVGLRGIIEKLDPTLKIPSRATWPELMHMAVNKLRTAAAVTDQVPAVFLENWTSGISRADTDEAIETFPCPFKQRVWPMTLPDLRTMIYTLDPRSILPTNMDRDELRIIAIEKLKSDAATNPTSSKQTRRATSFFSTAEGASPKTGVPLSKNAPHDSNFPRRPLSRPTATVPKQRAVSGPGSFIQPGTVSSPVATNIGPIKRGKASSPLGPIKRTAAPPSQLSSDSDLTPNPDDSSTEEATNSAPPTPKKNKGKVLQSVSSGDSEGNVIRKLANEPLVSESDDEGDPAPNPPKKSVLSVQQPQPSNTEIPSRRQKPHLPRHPAERQKAPALQNTFFGQVIQKRANEPLASGSCGGVDVRVEQAAPVVRDKGWKPGMPLIFTDTQSSPIGSDPSAPEMQPSIHEIFLSGKKFRQILPPNTSVLLRTTTPPPDVIVERIAGPPVLERTDAECPLHSKNLQSAPPSGEKSKLDLLGPVSLAIIPELELPLADLCLQISDDKTLEAQVCSTEAEESPAQDNSFTLLIEDLTSLDSATGWNRGYDYTDIPLLDQPPVVDFHQPTSNLTSQATQDQELPIDLIDLTSDLTRSLLDDPINDLIHEESDKPTLNVLIGNDDIGTNLSVPQSWTMTSLSSLVWPSADSHALQPNISSGSMTEDASTSTITQPNTFSGFSADDASTSIIAQQIDDLNNVGHFSTASVVQTVQLDSTTQEATHAGSADLPALELITLSGFPTDDPSTSIVAQHIDNLNNVGRFSTASVVQTVQMDSTAKEATHAGLSAISADLPALELITLSGFTTNDTSTSIVAQQIDNLNNVGRFSPASVVQTVKLDSTTQEATPADFFAISAGSPAPKVITPSGFTTDDTSTSIVPQHIDDLINVGRFSPASVVQTVQLDLTAEEATRADLSTISANSSAFKRITLTGSTTDDTSTSIVAQQIDNLNDVDRFSTASVAQTVQLNSMAEEATPADLSTISADSPALELITPSSFTTDNASISIDDLNNVVGHFSTVSIVQTYQLDSRTEEATPLDYSTISAHSPALELIALSGFTEDNATTSPTAAQHIHNVNKSPSDAIPDGAPSDTRPAGSSLDTLVPKYRFQIHGRCLPNGKYNPLK</sequence>
<keyword evidence="2" id="KW-1185">Reference proteome</keyword>
<gene>
    <name evidence="1" type="ORF">MJO28_011637</name>
</gene>
<evidence type="ECO:0000313" key="1">
    <source>
        <dbReference type="EMBL" id="KAI7944109.1"/>
    </source>
</evidence>
<dbReference type="EMBL" id="CM045875">
    <property type="protein sequence ID" value="KAI7944109.1"/>
    <property type="molecule type" value="Genomic_DNA"/>
</dbReference>
<reference evidence="1 2" key="3">
    <citation type="journal article" date="2022" name="Microbiol. Spectr.">
        <title>Folding features and dynamics of 3D genome architecture in plant fungal pathogens.</title>
        <authorList>
            <person name="Xia C."/>
        </authorList>
    </citation>
    <scope>NUCLEOTIDE SEQUENCE [LARGE SCALE GENOMIC DNA]</scope>
    <source>
        <strain evidence="1 2">93-210</strain>
    </source>
</reference>
<organism evidence="1 2">
    <name type="scientific">Puccinia striiformis f. sp. tritici</name>
    <dbReference type="NCBI Taxonomy" id="168172"/>
    <lineage>
        <taxon>Eukaryota</taxon>
        <taxon>Fungi</taxon>
        <taxon>Dikarya</taxon>
        <taxon>Basidiomycota</taxon>
        <taxon>Pucciniomycotina</taxon>
        <taxon>Pucciniomycetes</taxon>
        <taxon>Pucciniales</taxon>
        <taxon>Pucciniaceae</taxon>
        <taxon>Puccinia</taxon>
    </lineage>
</organism>
<proteinExistence type="predicted"/>
<accession>A0ACC0E4B1</accession>
<reference evidence="2" key="2">
    <citation type="journal article" date="2018" name="Mol. Plant Microbe Interact.">
        <title>Genome sequence resources for the wheat stripe rust pathogen (Puccinia striiformis f. sp. tritici) and the barley stripe rust pathogen (Puccinia striiformis f. sp. hordei).</title>
        <authorList>
            <person name="Xia C."/>
            <person name="Wang M."/>
            <person name="Yin C."/>
            <person name="Cornejo O.E."/>
            <person name="Hulbert S.H."/>
            <person name="Chen X."/>
        </authorList>
    </citation>
    <scope>NUCLEOTIDE SEQUENCE [LARGE SCALE GENOMIC DNA]</scope>
    <source>
        <strain evidence="2">93-210</strain>
    </source>
</reference>
<name>A0ACC0E4B1_9BASI</name>
<dbReference type="Proteomes" id="UP001060170">
    <property type="component" value="Chromosome 11"/>
</dbReference>
<protein>
    <submittedName>
        <fullName evidence="1">Uncharacterized protein</fullName>
    </submittedName>
</protein>
<reference evidence="2" key="1">
    <citation type="journal article" date="2018" name="BMC Genomics">
        <title>Genomic insights into host adaptation between the wheat stripe rust pathogen (Puccinia striiformis f. sp. tritici) and the barley stripe rust pathogen (Puccinia striiformis f. sp. hordei).</title>
        <authorList>
            <person name="Xia C."/>
            <person name="Wang M."/>
            <person name="Yin C."/>
            <person name="Cornejo O.E."/>
            <person name="Hulbert S.H."/>
            <person name="Chen X."/>
        </authorList>
    </citation>
    <scope>NUCLEOTIDE SEQUENCE [LARGE SCALE GENOMIC DNA]</scope>
    <source>
        <strain evidence="2">93-210</strain>
    </source>
</reference>
<evidence type="ECO:0000313" key="2">
    <source>
        <dbReference type="Proteomes" id="UP001060170"/>
    </source>
</evidence>